<evidence type="ECO:0000256" key="1">
    <source>
        <dbReference type="SAM" id="Phobius"/>
    </source>
</evidence>
<dbReference type="RefSeq" id="WP_014932624.1">
    <property type="nucleotide sequence ID" value="NC_018604.1"/>
</dbReference>
<organism evidence="2 3">
    <name type="scientific">Brachyspira pilosicoli WesB</name>
    <dbReference type="NCBI Taxonomy" id="1161918"/>
    <lineage>
        <taxon>Bacteria</taxon>
        <taxon>Pseudomonadati</taxon>
        <taxon>Spirochaetota</taxon>
        <taxon>Spirochaetia</taxon>
        <taxon>Brachyspirales</taxon>
        <taxon>Brachyspiraceae</taxon>
        <taxon>Brachyspira</taxon>
    </lineage>
</organism>
<dbReference type="AlphaFoldDB" id="K0JFC3"/>
<evidence type="ECO:0000313" key="2">
    <source>
        <dbReference type="EMBL" id="CCG56203.1"/>
    </source>
</evidence>
<accession>K0JFC3</accession>
<name>K0JFC3_BRAPL</name>
<dbReference type="HOGENOM" id="CLU_2567114_0_0_12"/>
<reference evidence="2 3" key="1">
    <citation type="journal article" date="2012" name="BMC Genomics">
        <title>Comparative genomics of Brachyspira pilosicoli strains: genome rearrangements, reductions and correlation of genetic compliment with phenotypic diversity.</title>
        <authorList>
            <person name="Mappley L.J."/>
            <person name="Black M.L."/>
            <person name="Abuoun M."/>
            <person name="Darby A.C."/>
            <person name="Woodward M.J."/>
            <person name="Parkhill J."/>
            <person name="Turner A.K."/>
            <person name="Bellgard M.I."/>
            <person name="La T."/>
            <person name="Phillips N.D."/>
            <person name="La Ragione R.M."/>
            <person name="Hampson D.J."/>
        </authorList>
    </citation>
    <scope>NUCLEOTIDE SEQUENCE [LARGE SCALE GENOMIC DNA]</scope>
    <source>
        <strain evidence="2">WesB</strain>
    </source>
</reference>
<gene>
    <name evidence="2" type="ORF">WESB_0733</name>
</gene>
<keyword evidence="1" id="KW-0472">Membrane</keyword>
<keyword evidence="1" id="KW-0812">Transmembrane</keyword>
<evidence type="ECO:0000313" key="3">
    <source>
        <dbReference type="Proteomes" id="UP000003759"/>
    </source>
</evidence>
<dbReference type="PATRIC" id="fig|1161918.5.peg.2611"/>
<sequence length="81" mass="8965">MKNKAKNGSNIIKLAIVLFLFAEYHIQSFTQGTPLSSDSCQGLLFIAIAGFLILLPVDGSIFIKNFFNAKNNKENKDDTVK</sequence>
<feature type="transmembrane region" description="Helical" evidence="1">
    <location>
        <begin position="42"/>
        <end position="63"/>
    </location>
</feature>
<dbReference type="Proteomes" id="UP000003759">
    <property type="component" value="Chromosome"/>
</dbReference>
<keyword evidence="1" id="KW-1133">Transmembrane helix</keyword>
<dbReference type="EMBL" id="HE793032">
    <property type="protein sequence ID" value="CCG56203.1"/>
    <property type="molecule type" value="Genomic_DNA"/>
</dbReference>
<proteinExistence type="predicted"/>
<protein>
    <submittedName>
        <fullName evidence="2">Unclassified</fullName>
    </submittedName>
</protein>
<dbReference type="KEGG" id="bpw:WESB_0733"/>